<feature type="signal peptide" evidence="2">
    <location>
        <begin position="1"/>
        <end position="21"/>
    </location>
</feature>
<gene>
    <name evidence="3" type="ORF">GOOTI_051_00020</name>
</gene>
<sequence>MKARATLFAAAGALMTVAVVAGCAQPTTTVDTQLAPPPTVTDTTGPSSAASSDGAGTDVDVDSAPGAPQAGRSSTALRSVANYFAVHFSKFSPFTFDPAAEWFDSWQALATPQLVGKMQVGLIDEWGWTWQQQVKAFDSRIVGTTSVSVNDADDTAVATVVIDRLVLGINDTADKSRQQTRRYRLQLALRGAGDIALVSAVDESAPGQ</sequence>
<name>H5TIA3_GORO1</name>
<keyword evidence="4" id="KW-1185">Reference proteome</keyword>
<dbReference type="EMBL" id="BAFB01000051">
    <property type="protein sequence ID" value="GAB33211.1"/>
    <property type="molecule type" value="Genomic_DNA"/>
</dbReference>
<dbReference type="STRING" id="1108044.GOOTI_051_00020"/>
<dbReference type="PROSITE" id="PS51257">
    <property type="entry name" value="PROKAR_LIPOPROTEIN"/>
    <property type="match status" value="1"/>
</dbReference>
<proteinExistence type="predicted"/>
<dbReference type="AlphaFoldDB" id="H5TIA3"/>
<keyword evidence="2" id="KW-0732">Signal</keyword>
<accession>H5TIA3</accession>
<feature type="region of interest" description="Disordered" evidence="1">
    <location>
        <begin position="29"/>
        <end position="72"/>
    </location>
</feature>
<organism evidence="3 4">
    <name type="scientific">Gordonia otitidis (strain DSM 44809 / CCUG 52243 / JCM 12355 / NBRC 100426 / IFM 10032)</name>
    <dbReference type="NCBI Taxonomy" id="1108044"/>
    <lineage>
        <taxon>Bacteria</taxon>
        <taxon>Bacillati</taxon>
        <taxon>Actinomycetota</taxon>
        <taxon>Actinomycetes</taxon>
        <taxon>Mycobacteriales</taxon>
        <taxon>Gordoniaceae</taxon>
        <taxon>Gordonia</taxon>
    </lineage>
</organism>
<protein>
    <recommendedName>
        <fullName evidence="5">Lipoprotein</fullName>
    </recommendedName>
</protein>
<feature type="compositionally biased region" description="Low complexity" evidence="1">
    <location>
        <begin position="41"/>
        <end position="58"/>
    </location>
</feature>
<reference evidence="3" key="1">
    <citation type="submission" date="2012-02" db="EMBL/GenBank/DDBJ databases">
        <title>Whole genome shotgun sequence of Gordonia otitidis NBRC 100426.</title>
        <authorList>
            <person name="Yoshida I."/>
            <person name="Hosoyama A."/>
            <person name="Tsuchikane K."/>
            <person name="Katsumata H."/>
            <person name="Yamazaki S."/>
            <person name="Fujita N."/>
        </authorList>
    </citation>
    <scope>NUCLEOTIDE SEQUENCE [LARGE SCALE GENOMIC DNA]</scope>
    <source>
        <strain evidence="3">NBRC 100426</strain>
    </source>
</reference>
<evidence type="ECO:0000313" key="4">
    <source>
        <dbReference type="Proteomes" id="UP000005038"/>
    </source>
</evidence>
<comment type="caution">
    <text evidence="3">The sequence shown here is derived from an EMBL/GenBank/DDBJ whole genome shotgun (WGS) entry which is preliminary data.</text>
</comment>
<evidence type="ECO:0000256" key="1">
    <source>
        <dbReference type="SAM" id="MobiDB-lite"/>
    </source>
</evidence>
<evidence type="ECO:0008006" key="5">
    <source>
        <dbReference type="Google" id="ProtNLM"/>
    </source>
</evidence>
<evidence type="ECO:0000313" key="3">
    <source>
        <dbReference type="EMBL" id="GAB33211.1"/>
    </source>
</evidence>
<dbReference type="RefSeq" id="WP_007237470.1">
    <property type="nucleotide sequence ID" value="NZ_BAFB01000051.1"/>
</dbReference>
<evidence type="ECO:0000256" key="2">
    <source>
        <dbReference type="SAM" id="SignalP"/>
    </source>
</evidence>
<dbReference type="Proteomes" id="UP000005038">
    <property type="component" value="Unassembled WGS sequence"/>
</dbReference>
<dbReference type="OrthoDB" id="4775116at2"/>
<feature type="chain" id="PRO_5038717714" description="Lipoprotein" evidence="2">
    <location>
        <begin position="22"/>
        <end position="208"/>
    </location>
</feature>